<protein>
    <submittedName>
        <fullName evidence="2">Uncharacterized protein DUF3883</fullName>
    </submittedName>
</protein>
<dbReference type="RefSeq" id="WP_113961339.1">
    <property type="nucleotide sequence ID" value="NZ_QNRR01000013.1"/>
</dbReference>
<evidence type="ECO:0000313" key="2">
    <source>
        <dbReference type="EMBL" id="RBP37634.1"/>
    </source>
</evidence>
<reference evidence="2 3" key="1">
    <citation type="submission" date="2018-06" db="EMBL/GenBank/DDBJ databases">
        <title>Genomic Encyclopedia of Type Strains, Phase IV (KMG-IV): sequencing the most valuable type-strain genomes for metagenomic binning, comparative biology and taxonomic classification.</title>
        <authorList>
            <person name="Goeker M."/>
        </authorList>
    </citation>
    <scope>NUCLEOTIDE SEQUENCE [LARGE SCALE GENOMIC DNA]</scope>
    <source>
        <strain evidence="2 3">DSM 25532</strain>
    </source>
</reference>
<dbReference type="AlphaFoldDB" id="A0A366H6K3"/>
<dbReference type="EMBL" id="QNRR01000013">
    <property type="protein sequence ID" value="RBP37634.1"/>
    <property type="molecule type" value="Genomic_DNA"/>
</dbReference>
<gene>
    <name evidence="2" type="ORF">DES53_11316</name>
</gene>
<name>A0A366H6K3_9BACT</name>
<dbReference type="OrthoDB" id="9781481at2"/>
<evidence type="ECO:0000313" key="3">
    <source>
        <dbReference type="Proteomes" id="UP000253426"/>
    </source>
</evidence>
<keyword evidence="3" id="KW-1185">Reference proteome</keyword>
<dbReference type="Pfam" id="PF13020">
    <property type="entry name" value="NOV_C"/>
    <property type="match status" value="1"/>
</dbReference>
<evidence type="ECO:0000259" key="1">
    <source>
        <dbReference type="Pfam" id="PF13020"/>
    </source>
</evidence>
<dbReference type="InterPro" id="IPR024975">
    <property type="entry name" value="NOV_C"/>
</dbReference>
<proteinExistence type="predicted"/>
<feature type="domain" description="Protein NO VEIN C-terminal" evidence="1">
    <location>
        <begin position="167"/>
        <end position="264"/>
    </location>
</feature>
<organism evidence="2 3">
    <name type="scientific">Roseimicrobium gellanilyticum</name>
    <dbReference type="NCBI Taxonomy" id="748857"/>
    <lineage>
        <taxon>Bacteria</taxon>
        <taxon>Pseudomonadati</taxon>
        <taxon>Verrucomicrobiota</taxon>
        <taxon>Verrucomicrobiia</taxon>
        <taxon>Verrucomicrobiales</taxon>
        <taxon>Verrucomicrobiaceae</taxon>
        <taxon>Roseimicrobium</taxon>
    </lineage>
</organism>
<comment type="caution">
    <text evidence="2">The sequence shown here is derived from an EMBL/GenBank/DDBJ whole genome shotgun (WGS) entry which is preliminary data.</text>
</comment>
<dbReference type="Proteomes" id="UP000253426">
    <property type="component" value="Unassembled WGS sequence"/>
</dbReference>
<accession>A0A366H6K3</accession>
<sequence>MSESENWSQNEVEAIVADYFAMWEKELRGETFNKAEHNRILRKLIPNRSRGSVEKKHQNISAVLWHLGYPFIDGYKPLPRYQNLLRDVIETRLKNQIVINRLVSKKVHAPATLSPIPKKGLNRIVVPPPKRKEIKELLQEEARKKTAFIRRNYLEIEAMNHSLGRAGEEFILHYERERLRRAGKKALAGQVEHVSDTRGDHMGYDILSFETDGRERLIEAKTTRFGQMSRFFASANEVEFSDANKKIYFLYRLFDFERNPRFFVLGGSLRESCNLTPFTYSVVPT</sequence>